<organism evidence="1 2">
    <name type="scientific">Paramecium sonneborni</name>
    <dbReference type="NCBI Taxonomy" id="65129"/>
    <lineage>
        <taxon>Eukaryota</taxon>
        <taxon>Sar</taxon>
        <taxon>Alveolata</taxon>
        <taxon>Ciliophora</taxon>
        <taxon>Intramacronucleata</taxon>
        <taxon>Oligohymenophorea</taxon>
        <taxon>Peniculida</taxon>
        <taxon>Parameciidae</taxon>
        <taxon>Paramecium</taxon>
    </lineage>
</organism>
<comment type="caution">
    <text evidence="1">The sequence shown here is derived from an EMBL/GenBank/DDBJ whole genome shotgun (WGS) entry which is preliminary data.</text>
</comment>
<sequence>MEGMSFSDTQIDQGLIFQYNRKSWLKSRKMLAQQFTSNGRNINMTMRKISILRWLYRYSHVLKIIDQQKPSLKVIIQVFQIWVLMSTRIRIRWCYFFEFLQKINYFSFLLSSGDKEFLRVLQIQKKRNINIAEIDVRIQNLKNQPNQDNILGTIFKEVINNNITKEEAINQYFILLTVRINSTGHIAKNFCYVSTLYPEVQNIDLEKKLFSIFHNLIIQDHNK</sequence>
<gene>
    <name evidence="1" type="ORF">PSON_ATCC_30995.1.T0140178</name>
</gene>
<evidence type="ECO:0000313" key="2">
    <source>
        <dbReference type="Proteomes" id="UP000692954"/>
    </source>
</evidence>
<evidence type="ECO:0000313" key="1">
    <source>
        <dbReference type="EMBL" id="CAD8060226.1"/>
    </source>
</evidence>
<dbReference type="AlphaFoldDB" id="A0A8S1L635"/>
<accession>A0A8S1L635</accession>
<protein>
    <submittedName>
        <fullName evidence="1">Uncharacterized protein</fullName>
    </submittedName>
</protein>
<name>A0A8S1L635_9CILI</name>
<proteinExistence type="predicted"/>
<dbReference type="Proteomes" id="UP000692954">
    <property type="component" value="Unassembled WGS sequence"/>
</dbReference>
<reference evidence="1" key="1">
    <citation type="submission" date="2021-01" db="EMBL/GenBank/DDBJ databases">
        <authorList>
            <consortium name="Genoscope - CEA"/>
            <person name="William W."/>
        </authorList>
    </citation>
    <scope>NUCLEOTIDE SEQUENCE</scope>
</reference>
<dbReference type="EMBL" id="CAJJDN010000014">
    <property type="protein sequence ID" value="CAD8060226.1"/>
    <property type="molecule type" value="Genomic_DNA"/>
</dbReference>
<dbReference type="OrthoDB" id="298989at2759"/>
<keyword evidence="2" id="KW-1185">Reference proteome</keyword>